<gene>
    <name evidence="6" type="primary">nadX</name>
    <name evidence="9" type="ORF">ADH67_08725</name>
</gene>
<organism evidence="9 10">
    <name type="scientific">Turicimonas muris</name>
    <dbReference type="NCBI Taxonomy" id="1796652"/>
    <lineage>
        <taxon>Bacteria</taxon>
        <taxon>Pseudomonadati</taxon>
        <taxon>Pseudomonadota</taxon>
        <taxon>Betaproteobacteria</taxon>
        <taxon>Burkholderiales</taxon>
        <taxon>Sutterellaceae</taxon>
        <taxon>Turicimonas</taxon>
    </lineage>
</organism>
<reference evidence="10" key="1">
    <citation type="submission" date="2017-05" db="EMBL/GenBank/DDBJ databases">
        <title>Improved OligoMM genomes.</title>
        <authorList>
            <person name="Garzetti D."/>
        </authorList>
    </citation>
    <scope>NUCLEOTIDE SEQUENCE [LARGE SCALE GENOMIC DNA]</scope>
    <source>
        <strain evidence="10">YL45</strain>
    </source>
</reference>
<dbReference type="GO" id="GO:0050661">
    <property type="term" value="F:NADP binding"/>
    <property type="evidence" value="ECO:0007669"/>
    <property type="project" value="UniProtKB-UniRule"/>
</dbReference>
<proteinExistence type="inferred from homology"/>
<dbReference type="InterPro" id="IPR011182">
    <property type="entry name" value="L-Asp_DH"/>
</dbReference>
<sequence>MGTVSLIGCGALASIFVQNFGKLGNEWKLVSVYGREGKSKSAFEERFGLKVKTDFEDFLACSGEYVVELAGAGAVKETCIPVLKNGKNYVCISIGALADSHSLEQVKAEAELSGAALYVANGAIGGLDFLQTLSFSDYPYSVSIETCKNPKGLEGSPGLHGKLLSKTEREIAFDGTAQEAIKGFLKNVNVAIATQLASESEQIQANLVSEPGRASNEHIIRVRSETLNATLSFESKPDKANPKSSVSAALSVLALLKNLSSPIRYF</sequence>
<feature type="domain" description="Aspartate/homoserine dehydrogenase NAD-binding" evidence="8">
    <location>
        <begin position="8"/>
        <end position="119"/>
    </location>
</feature>
<keyword evidence="3 6" id="KW-0521">NADP</keyword>
<dbReference type="UniPathway" id="UPA00253">
    <property type="reaction ID" value="UER00456"/>
</dbReference>
<evidence type="ECO:0000313" key="10">
    <source>
        <dbReference type="Proteomes" id="UP000214610"/>
    </source>
</evidence>
<dbReference type="Gene3D" id="3.40.50.720">
    <property type="entry name" value="NAD(P)-binding Rossmann-like Domain"/>
    <property type="match status" value="1"/>
</dbReference>
<comment type="catalytic activity">
    <reaction evidence="6">
        <text>L-aspartate + NADP(+) + H2O = oxaloacetate + NH4(+) + NADPH + H(+)</text>
        <dbReference type="Rhea" id="RHEA:11784"/>
        <dbReference type="ChEBI" id="CHEBI:15377"/>
        <dbReference type="ChEBI" id="CHEBI:15378"/>
        <dbReference type="ChEBI" id="CHEBI:16452"/>
        <dbReference type="ChEBI" id="CHEBI:28938"/>
        <dbReference type="ChEBI" id="CHEBI:29991"/>
        <dbReference type="ChEBI" id="CHEBI:57783"/>
        <dbReference type="ChEBI" id="CHEBI:58349"/>
        <dbReference type="EC" id="1.4.1.21"/>
    </reaction>
</comment>
<dbReference type="EMBL" id="NHMP01000005">
    <property type="protein sequence ID" value="OXE47235.1"/>
    <property type="molecule type" value="Genomic_DNA"/>
</dbReference>
<evidence type="ECO:0000313" key="9">
    <source>
        <dbReference type="EMBL" id="OXE47235.1"/>
    </source>
</evidence>
<dbReference type="Proteomes" id="UP000214610">
    <property type="component" value="Unassembled WGS sequence"/>
</dbReference>
<dbReference type="AlphaFoldDB" id="A0A227KJP1"/>
<dbReference type="InterPro" id="IPR036291">
    <property type="entry name" value="NAD(P)-bd_dom_sf"/>
</dbReference>
<keyword evidence="5 6" id="KW-0520">NAD</keyword>
<evidence type="ECO:0000256" key="3">
    <source>
        <dbReference type="ARBA" id="ARBA00022857"/>
    </source>
</evidence>
<evidence type="ECO:0000256" key="2">
    <source>
        <dbReference type="ARBA" id="ARBA00022642"/>
    </source>
</evidence>
<dbReference type="GO" id="GO:0016639">
    <property type="term" value="F:oxidoreductase activity, acting on the CH-NH2 group of donors, NAD or NADP as acceptor"/>
    <property type="evidence" value="ECO:0007669"/>
    <property type="project" value="UniProtKB-UniRule"/>
</dbReference>
<feature type="binding site" evidence="6">
    <location>
        <position position="123"/>
    </location>
    <ligand>
        <name>NAD(+)</name>
        <dbReference type="ChEBI" id="CHEBI:57540"/>
    </ligand>
</feature>
<keyword evidence="10" id="KW-1185">Reference proteome</keyword>
<comment type="catalytic activity">
    <reaction evidence="6">
        <text>L-aspartate + NAD(+) + H2O = oxaloacetate + NH4(+) + NADH + H(+)</text>
        <dbReference type="Rhea" id="RHEA:11788"/>
        <dbReference type="ChEBI" id="CHEBI:15377"/>
        <dbReference type="ChEBI" id="CHEBI:15378"/>
        <dbReference type="ChEBI" id="CHEBI:16452"/>
        <dbReference type="ChEBI" id="CHEBI:28938"/>
        <dbReference type="ChEBI" id="CHEBI:29991"/>
        <dbReference type="ChEBI" id="CHEBI:57540"/>
        <dbReference type="ChEBI" id="CHEBI:57945"/>
        <dbReference type="EC" id="1.4.1.21"/>
    </reaction>
</comment>
<evidence type="ECO:0000256" key="6">
    <source>
        <dbReference type="HAMAP-Rule" id="MF_01265"/>
    </source>
</evidence>
<dbReference type="GeneID" id="78362191"/>
<dbReference type="GO" id="GO:0051287">
    <property type="term" value="F:NAD binding"/>
    <property type="evidence" value="ECO:0007669"/>
    <property type="project" value="UniProtKB-UniRule"/>
</dbReference>
<comment type="function">
    <text evidence="6">Specifically catalyzes the NAD or NADP-dependent dehydrogenation of L-aspartate to iminoaspartate.</text>
</comment>
<comment type="pathway">
    <text evidence="6">Cofactor biosynthesis; NAD(+) biosynthesis; iminoaspartate from L-aspartate (dehydrogenase route): step 1/1.</text>
</comment>
<dbReference type="Gene3D" id="3.30.360.10">
    <property type="entry name" value="Dihydrodipicolinate Reductase, domain 2"/>
    <property type="match status" value="1"/>
</dbReference>
<comment type="similarity">
    <text evidence="1 6">Belongs to the L-aspartate dehydrogenase family.</text>
</comment>
<dbReference type="PANTHER" id="PTHR31873:SF6">
    <property type="entry name" value="ASPARTATE DEHYDROGENASE DOMAIN-CONTAINING PROTEIN"/>
    <property type="match status" value="1"/>
</dbReference>
<feature type="binding site" evidence="6">
    <location>
        <position position="189"/>
    </location>
    <ligand>
        <name>NAD(+)</name>
        <dbReference type="ChEBI" id="CHEBI:57540"/>
    </ligand>
</feature>
<evidence type="ECO:0000259" key="8">
    <source>
        <dbReference type="Pfam" id="PF03447"/>
    </source>
</evidence>
<evidence type="ECO:0000259" key="7">
    <source>
        <dbReference type="Pfam" id="PF01958"/>
    </source>
</evidence>
<dbReference type="PIRSF" id="PIRSF005227">
    <property type="entry name" value="Asp_dh_NAD_syn"/>
    <property type="match status" value="1"/>
</dbReference>
<dbReference type="InterPro" id="IPR002811">
    <property type="entry name" value="Asp_DH"/>
</dbReference>
<dbReference type="PANTHER" id="PTHR31873">
    <property type="entry name" value="L-ASPARTATE DEHYDROGENASE-RELATED"/>
    <property type="match status" value="1"/>
</dbReference>
<keyword evidence="2 6" id="KW-0662">Pyridine nucleotide biosynthesis</keyword>
<dbReference type="EC" id="1.4.1.21" evidence="6"/>
<dbReference type="GO" id="GO:0009435">
    <property type="term" value="P:NAD+ biosynthetic process"/>
    <property type="evidence" value="ECO:0007669"/>
    <property type="project" value="UniProtKB-UniRule"/>
</dbReference>
<accession>A0A227KJP1</accession>
<dbReference type="SUPFAM" id="SSF51735">
    <property type="entry name" value="NAD(P)-binding Rossmann-fold domains"/>
    <property type="match status" value="1"/>
</dbReference>
<comment type="caution">
    <text evidence="9">The sequence shown here is derived from an EMBL/GenBank/DDBJ whole genome shotgun (WGS) entry which is preliminary data.</text>
</comment>
<evidence type="ECO:0000256" key="5">
    <source>
        <dbReference type="ARBA" id="ARBA00023027"/>
    </source>
</evidence>
<dbReference type="GO" id="GO:0033735">
    <property type="term" value="F:aspartate dehydrogenase [NAD(P)+] activity"/>
    <property type="evidence" value="ECO:0007669"/>
    <property type="project" value="UniProtKB-EC"/>
</dbReference>
<dbReference type="InterPro" id="IPR005106">
    <property type="entry name" value="Asp/hSer_DH_NAD-bd"/>
</dbReference>
<comment type="miscellaneous">
    <text evidence="6">The iminoaspartate product is unstable in aqueous solution and can decompose to oxaloacetate and ammonia.</text>
</comment>
<name>A0A227KJP1_9BURK</name>
<dbReference type="RefSeq" id="WP_066594277.1">
    <property type="nucleotide sequence ID" value="NZ_CAJTBZ010000008.1"/>
</dbReference>
<feature type="domain" description="Aspartate dehydrogenase" evidence="7">
    <location>
        <begin position="167"/>
        <end position="253"/>
    </location>
</feature>
<feature type="active site" evidence="6">
    <location>
        <position position="218"/>
    </location>
</feature>
<dbReference type="Pfam" id="PF03447">
    <property type="entry name" value="NAD_binding_3"/>
    <property type="match status" value="1"/>
</dbReference>
<dbReference type="HAMAP" id="MF_01265">
    <property type="entry name" value="NadX"/>
    <property type="match status" value="1"/>
</dbReference>
<keyword evidence="4 6" id="KW-0560">Oxidoreductase</keyword>
<dbReference type="SUPFAM" id="SSF55347">
    <property type="entry name" value="Glyceraldehyde-3-phosphate dehydrogenase-like, C-terminal domain"/>
    <property type="match status" value="1"/>
</dbReference>
<dbReference type="InterPro" id="IPR020626">
    <property type="entry name" value="Asp_DH_prok"/>
</dbReference>
<evidence type="ECO:0000256" key="1">
    <source>
        <dbReference type="ARBA" id="ARBA00008331"/>
    </source>
</evidence>
<evidence type="ECO:0000256" key="4">
    <source>
        <dbReference type="ARBA" id="ARBA00023002"/>
    </source>
</evidence>
<protein>
    <recommendedName>
        <fullName evidence="6">L-aspartate dehydrogenase</fullName>
        <ecNumber evidence="6">1.4.1.21</ecNumber>
    </recommendedName>
</protein>
<dbReference type="Pfam" id="PF01958">
    <property type="entry name" value="Asp_DH_C"/>
    <property type="match status" value="1"/>
</dbReference>